<reference evidence="1" key="1">
    <citation type="submission" date="2025-08" db="UniProtKB">
        <authorList>
            <consortium name="Ensembl"/>
        </authorList>
    </citation>
    <scope>IDENTIFICATION</scope>
</reference>
<evidence type="ECO:0000313" key="2">
    <source>
        <dbReference type="Proteomes" id="UP000694521"/>
    </source>
</evidence>
<reference evidence="1" key="2">
    <citation type="submission" date="2025-09" db="UniProtKB">
        <authorList>
            <consortium name="Ensembl"/>
        </authorList>
    </citation>
    <scope>IDENTIFICATION</scope>
</reference>
<dbReference type="AlphaFoldDB" id="A0A8B9E1U7"/>
<dbReference type="Proteomes" id="UP000694521">
    <property type="component" value="Unplaced"/>
</dbReference>
<protein>
    <submittedName>
        <fullName evidence="1">Uncharacterized protein</fullName>
    </submittedName>
</protein>
<dbReference type="Ensembl" id="ENSACDT00005016616.1">
    <property type="protein sequence ID" value="ENSACDP00005013793.1"/>
    <property type="gene ID" value="ENSACDG00005010136.1"/>
</dbReference>
<proteinExistence type="predicted"/>
<sequence>MARQEGQLLFLGERSRGKTSCNQRRQRDELSKAECVLLNSGGHGIGLDIEQCLRECIVCTETGKYFMKMQQQSHFLYVIKMQSCGGPEPHRGLQLPHEGQAPICSL</sequence>
<evidence type="ECO:0000313" key="1">
    <source>
        <dbReference type="Ensembl" id="ENSACDP00005013793.1"/>
    </source>
</evidence>
<accession>A0A8B9E1U7</accession>
<name>A0A8B9E1U7_ANSCY</name>
<keyword evidence="2" id="KW-1185">Reference proteome</keyword>
<organism evidence="1 2">
    <name type="scientific">Anser cygnoides</name>
    <name type="common">Swan goose</name>
    <dbReference type="NCBI Taxonomy" id="8845"/>
    <lineage>
        <taxon>Eukaryota</taxon>
        <taxon>Metazoa</taxon>
        <taxon>Chordata</taxon>
        <taxon>Craniata</taxon>
        <taxon>Vertebrata</taxon>
        <taxon>Euteleostomi</taxon>
        <taxon>Archelosauria</taxon>
        <taxon>Archosauria</taxon>
        <taxon>Dinosauria</taxon>
        <taxon>Saurischia</taxon>
        <taxon>Theropoda</taxon>
        <taxon>Coelurosauria</taxon>
        <taxon>Aves</taxon>
        <taxon>Neognathae</taxon>
        <taxon>Galloanserae</taxon>
        <taxon>Anseriformes</taxon>
        <taxon>Anatidae</taxon>
        <taxon>Anserinae</taxon>
        <taxon>Anser</taxon>
    </lineage>
</organism>